<dbReference type="EMBL" id="BOPF01000023">
    <property type="protein sequence ID" value="GIJ48906.1"/>
    <property type="molecule type" value="Genomic_DNA"/>
</dbReference>
<sequence>MLVQRYGSKRGLLLAFVRAGVETFPLPMAEALGSVDDPVEGLIRAVLAISWNDISPAEFATISSF</sequence>
<accession>A0A8J3YSA5</accession>
<dbReference type="AlphaFoldDB" id="A0A8J3YSA5"/>
<keyword evidence="2" id="KW-1185">Reference proteome</keyword>
<protein>
    <submittedName>
        <fullName evidence="1">Uncharacterized protein</fullName>
    </submittedName>
</protein>
<dbReference type="Proteomes" id="UP000619260">
    <property type="component" value="Unassembled WGS sequence"/>
</dbReference>
<comment type="caution">
    <text evidence="1">The sequence shown here is derived from an EMBL/GenBank/DDBJ whole genome shotgun (WGS) entry which is preliminary data.</text>
</comment>
<name>A0A8J3YSA5_9ACTN</name>
<evidence type="ECO:0000313" key="1">
    <source>
        <dbReference type="EMBL" id="GIJ48906.1"/>
    </source>
</evidence>
<dbReference type="Gene3D" id="1.10.357.10">
    <property type="entry name" value="Tetracycline Repressor, domain 2"/>
    <property type="match status" value="1"/>
</dbReference>
<reference evidence="1" key="1">
    <citation type="submission" date="2021-01" db="EMBL/GenBank/DDBJ databases">
        <title>Whole genome shotgun sequence of Virgisporangium aliadipatigenens NBRC 105644.</title>
        <authorList>
            <person name="Komaki H."/>
            <person name="Tamura T."/>
        </authorList>
    </citation>
    <scope>NUCLEOTIDE SEQUENCE</scope>
    <source>
        <strain evidence="1">NBRC 105644</strain>
    </source>
</reference>
<gene>
    <name evidence="1" type="ORF">Val02_57920</name>
</gene>
<evidence type="ECO:0000313" key="2">
    <source>
        <dbReference type="Proteomes" id="UP000619260"/>
    </source>
</evidence>
<organism evidence="1 2">
    <name type="scientific">Virgisporangium aliadipatigenens</name>
    <dbReference type="NCBI Taxonomy" id="741659"/>
    <lineage>
        <taxon>Bacteria</taxon>
        <taxon>Bacillati</taxon>
        <taxon>Actinomycetota</taxon>
        <taxon>Actinomycetes</taxon>
        <taxon>Micromonosporales</taxon>
        <taxon>Micromonosporaceae</taxon>
        <taxon>Virgisporangium</taxon>
    </lineage>
</organism>
<proteinExistence type="predicted"/>